<evidence type="ECO:0000313" key="2">
    <source>
        <dbReference type="EMBL" id="CAA9345343.1"/>
    </source>
</evidence>
<feature type="compositionally biased region" description="Basic residues" evidence="1">
    <location>
        <begin position="12"/>
        <end position="30"/>
    </location>
</feature>
<feature type="compositionally biased region" description="Basic residues" evidence="1">
    <location>
        <begin position="42"/>
        <end position="63"/>
    </location>
</feature>
<feature type="region of interest" description="Disordered" evidence="1">
    <location>
        <begin position="222"/>
        <end position="263"/>
    </location>
</feature>
<gene>
    <name evidence="2" type="ORF">AVDCRST_MAG36-1584</name>
</gene>
<feature type="non-terminal residue" evidence="2">
    <location>
        <position position="1"/>
    </location>
</feature>
<keyword evidence="2" id="KW-0560">Oxidoreductase</keyword>
<feature type="compositionally biased region" description="Basic residues" evidence="1">
    <location>
        <begin position="337"/>
        <end position="351"/>
    </location>
</feature>
<dbReference type="AlphaFoldDB" id="A0A6J4LYK5"/>
<feature type="compositionally biased region" description="Basic residues" evidence="1">
    <location>
        <begin position="178"/>
        <end position="204"/>
    </location>
</feature>
<feature type="compositionally biased region" description="Low complexity" evidence="1">
    <location>
        <begin position="31"/>
        <end position="41"/>
    </location>
</feature>
<feature type="non-terminal residue" evidence="2">
    <location>
        <position position="396"/>
    </location>
</feature>
<feature type="region of interest" description="Disordered" evidence="1">
    <location>
        <begin position="279"/>
        <end position="396"/>
    </location>
</feature>
<evidence type="ECO:0000256" key="1">
    <source>
        <dbReference type="SAM" id="MobiDB-lite"/>
    </source>
</evidence>
<dbReference type="EMBL" id="CADCUH010000105">
    <property type="protein sequence ID" value="CAA9345343.1"/>
    <property type="molecule type" value="Genomic_DNA"/>
</dbReference>
<feature type="compositionally biased region" description="Basic and acidic residues" evidence="1">
    <location>
        <begin position="362"/>
        <end position="396"/>
    </location>
</feature>
<feature type="compositionally biased region" description="Low complexity" evidence="1">
    <location>
        <begin position="64"/>
        <end position="75"/>
    </location>
</feature>
<feature type="compositionally biased region" description="Basic and acidic residues" evidence="1">
    <location>
        <begin position="132"/>
        <end position="143"/>
    </location>
</feature>
<proteinExistence type="predicted"/>
<reference evidence="2" key="1">
    <citation type="submission" date="2020-02" db="EMBL/GenBank/DDBJ databases">
        <authorList>
            <person name="Meier V. D."/>
        </authorList>
    </citation>
    <scope>NUCLEOTIDE SEQUENCE</scope>
    <source>
        <strain evidence="2">AVDCRST_MAG36</strain>
    </source>
</reference>
<name>A0A6J4LYK5_9ACTN</name>
<feature type="compositionally biased region" description="Low complexity" evidence="1">
    <location>
        <begin position="1"/>
        <end position="11"/>
    </location>
</feature>
<dbReference type="EC" id="1.3.8.6" evidence="2"/>
<accession>A0A6J4LYK5</accession>
<organism evidence="2">
    <name type="scientific">uncultured Nocardioidaceae bacterium</name>
    <dbReference type="NCBI Taxonomy" id="253824"/>
    <lineage>
        <taxon>Bacteria</taxon>
        <taxon>Bacillati</taxon>
        <taxon>Actinomycetota</taxon>
        <taxon>Actinomycetes</taxon>
        <taxon>Propionibacteriales</taxon>
        <taxon>Nocardioidaceae</taxon>
        <taxon>environmental samples</taxon>
    </lineage>
</organism>
<dbReference type="GO" id="GO:0004361">
    <property type="term" value="F:glutaryl-CoA dehydrogenase activity"/>
    <property type="evidence" value="ECO:0007669"/>
    <property type="project" value="UniProtKB-EC"/>
</dbReference>
<feature type="compositionally biased region" description="Low complexity" evidence="1">
    <location>
        <begin position="235"/>
        <end position="247"/>
    </location>
</feature>
<feature type="compositionally biased region" description="Low complexity" evidence="1">
    <location>
        <begin position="305"/>
        <end position="336"/>
    </location>
</feature>
<feature type="compositionally biased region" description="Basic and acidic residues" evidence="1">
    <location>
        <begin position="249"/>
        <end position="263"/>
    </location>
</feature>
<sequence length="396" mass="44208">EHLQHPPALRAARPRRDRRPAHRRRARGPRRGPAAVRGPGRPLRRRLVGARRDRRRPRPRQGARRAGSAGHAPGGLRLRRDVGHRVRPGLPRARGERLRHPVAGLGAGVAGDVRDPPLGNGGAPHRVAAADGGRRGDRLLRPDRARRRVRPGQHAQQRATRRLGLGPRRPQDLDHQRDRRRRRRGVGPDRRRRARLRGAHRHRGLQCPGDQAQAVAARLGHQRAGARRCPPPRLRGPARGARAQGTAELPERGALRDRLGRDGRRPVLARRRVVLRRPAHPVRQADLGLPAHPAEARRHEPRVHQGGPARPAPRSAQGRRPAAPRAGQPRQAQQRPRGPRHLPHRAHRARRQRDLAGVPGDPPHEQPRERADLRGHGGDAHPRGRPGDDRSVRLPL</sequence>
<feature type="region of interest" description="Disordered" evidence="1">
    <location>
        <begin position="1"/>
        <end position="210"/>
    </location>
</feature>
<protein>
    <submittedName>
        <fullName evidence="2">Glutaryl-CoA dehydrogenase</fullName>
        <ecNumber evidence="2">1.3.8.6</ecNumber>
    </submittedName>
</protein>